<protein>
    <submittedName>
        <fullName evidence="1">Uncharacterized protein</fullName>
    </submittedName>
</protein>
<dbReference type="Proteomes" id="UP000305202">
    <property type="component" value="Unassembled WGS sequence"/>
</dbReference>
<sequence>MILEQLKRLFVTLPEEPVDNVFSSSEADALFCAMGCENMPIYMPADVWQRVSDMEYDRPRV</sequence>
<dbReference type="RefSeq" id="WP_136990900.1">
    <property type="nucleotide sequence ID" value="NZ_SZPQ01000020.1"/>
</dbReference>
<proteinExistence type="predicted"/>
<evidence type="ECO:0000313" key="2">
    <source>
        <dbReference type="Proteomes" id="UP000305202"/>
    </source>
</evidence>
<organism evidence="1 2">
    <name type="scientific">Martelella alba</name>
    <dbReference type="NCBI Taxonomy" id="2590451"/>
    <lineage>
        <taxon>Bacteria</taxon>
        <taxon>Pseudomonadati</taxon>
        <taxon>Pseudomonadota</taxon>
        <taxon>Alphaproteobacteria</taxon>
        <taxon>Hyphomicrobiales</taxon>
        <taxon>Aurantimonadaceae</taxon>
        <taxon>Martelella</taxon>
    </lineage>
</organism>
<reference evidence="1 2" key="1">
    <citation type="submission" date="2019-04" db="EMBL/GenBank/DDBJ databases">
        <authorList>
            <person name="Li M."/>
            <person name="Gao C."/>
        </authorList>
    </citation>
    <scope>NUCLEOTIDE SEQUENCE [LARGE SCALE GENOMIC DNA]</scope>
    <source>
        <strain evidence="1 2">BGMRC 2031</strain>
    </source>
</reference>
<keyword evidence="2" id="KW-1185">Reference proteome</keyword>
<accession>A0ABY2SJ84</accession>
<dbReference type="EMBL" id="SZPQ01000020">
    <property type="protein sequence ID" value="TKI05338.1"/>
    <property type="molecule type" value="Genomic_DNA"/>
</dbReference>
<gene>
    <name evidence="1" type="ORF">FCN80_14590</name>
</gene>
<name>A0ABY2SJ84_9HYPH</name>
<evidence type="ECO:0000313" key="1">
    <source>
        <dbReference type="EMBL" id="TKI05338.1"/>
    </source>
</evidence>
<comment type="caution">
    <text evidence="1">The sequence shown here is derived from an EMBL/GenBank/DDBJ whole genome shotgun (WGS) entry which is preliminary data.</text>
</comment>